<evidence type="ECO:0000256" key="2">
    <source>
        <dbReference type="ARBA" id="ARBA00023136"/>
    </source>
</evidence>
<feature type="domain" description="PDZ" evidence="3">
    <location>
        <begin position="19"/>
        <end position="111"/>
    </location>
</feature>
<proteinExistence type="predicted"/>
<evidence type="ECO:0000259" key="3">
    <source>
        <dbReference type="PROSITE" id="PS50106"/>
    </source>
</evidence>
<dbReference type="InterPro" id="IPR001478">
    <property type="entry name" value="PDZ"/>
</dbReference>
<dbReference type="OrthoDB" id="10033291at2759"/>
<name>A0A813MXY3_9BILA</name>
<dbReference type="Proteomes" id="UP000663879">
    <property type="component" value="Unassembled WGS sequence"/>
</dbReference>
<dbReference type="GO" id="GO:0097120">
    <property type="term" value="P:receptor localization to synapse"/>
    <property type="evidence" value="ECO:0007669"/>
    <property type="project" value="TreeGrafter"/>
</dbReference>
<protein>
    <recommendedName>
        <fullName evidence="3">PDZ domain-containing protein</fullName>
    </recommendedName>
</protein>
<gene>
    <name evidence="4" type="ORF">OXX778_LOCUS2707</name>
</gene>
<sequence>MPQIGEPFDCLSIPIHFEKVELNDPSTGKAKLDENGEVIYYCGFSIGGGIDQDHKLSPQKYPDNGIYVTTIKPDGPAARTDLRVNDKILQVNGRDFTLMTHKKAVEYIKKAKKLDIKCCRPKQQCCIPVDPCAGAYGNPYGYPSQSQYPSPYGYGGLY</sequence>
<organism evidence="4 5">
    <name type="scientific">Brachionus calyciflorus</name>
    <dbReference type="NCBI Taxonomy" id="104777"/>
    <lineage>
        <taxon>Eukaryota</taxon>
        <taxon>Metazoa</taxon>
        <taxon>Spiralia</taxon>
        <taxon>Gnathifera</taxon>
        <taxon>Rotifera</taxon>
        <taxon>Eurotatoria</taxon>
        <taxon>Monogononta</taxon>
        <taxon>Pseudotrocha</taxon>
        <taxon>Ploima</taxon>
        <taxon>Brachionidae</taxon>
        <taxon>Brachionus</taxon>
    </lineage>
</organism>
<keyword evidence="5" id="KW-1185">Reference proteome</keyword>
<comment type="subcellular location">
    <subcellularLocation>
        <location evidence="1">Membrane</location>
    </subcellularLocation>
</comment>
<dbReference type="InterPro" id="IPR036034">
    <property type="entry name" value="PDZ_sf"/>
</dbReference>
<dbReference type="PROSITE" id="PS50106">
    <property type="entry name" value="PDZ"/>
    <property type="match status" value="1"/>
</dbReference>
<dbReference type="AlphaFoldDB" id="A0A813MXY3"/>
<dbReference type="PANTHER" id="PTHR23119">
    <property type="entry name" value="DISCS LARGE"/>
    <property type="match status" value="1"/>
</dbReference>
<dbReference type="InterPro" id="IPR050614">
    <property type="entry name" value="Synaptic_Scaffolding_LAP-MAGUK"/>
</dbReference>
<evidence type="ECO:0000256" key="1">
    <source>
        <dbReference type="ARBA" id="ARBA00004370"/>
    </source>
</evidence>
<keyword evidence="2" id="KW-0472">Membrane</keyword>
<dbReference type="Gene3D" id="2.30.42.10">
    <property type="match status" value="1"/>
</dbReference>
<dbReference type="GO" id="GO:0016323">
    <property type="term" value="C:basolateral plasma membrane"/>
    <property type="evidence" value="ECO:0007669"/>
    <property type="project" value="TreeGrafter"/>
</dbReference>
<evidence type="ECO:0000313" key="4">
    <source>
        <dbReference type="EMBL" id="CAF0728914.1"/>
    </source>
</evidence>
<comment type="caution">
    <text evidence="4">The sequence shown here is derived from an EMBL/GenBank/DDBJ whole genome shotgun (WGS) entry which is preliminary data.</text>
</comment>
<dbReference type="GO" id="GO:0043113">
    <property type="term" value="P:receptor clustering"/>
    <property type="evidence" value="ECO:0007669"/>
    <property type="project" value="TreeGrafter"/>
</dbReference>
<evidence type="ECO:0000313" key="5">
    <source>
        <dbReference type="Proteomes" id="UP000663879"/>
    </source>
</evidence>
<dbReference type="GO" id="GO:0045197">
    <property type="term" value="P:establishment or maintenance of epithelial cell apical/basal polarity"/>
    <property type="evidence" value="ECO:0007669"/>
    <property type="project" value="TreeGrafter"/>
</dbReference>
<dbReference type="SMART" id="SM00228">
    <property type="entry name" value="PDZ"/>
    <property type="match status" value="1"/>
</dbReference>
<dbReference type="GO" id="GO:0030054">
    <property type="term" value="C:cell junction"/>
    <property type="evidence" value="ECO:0007669"/>
    <property type="project" value="TreeGrafter"/>
</dbReference>
<dbReference type="GO" id="GO:0019901">
    <property type="term" value="F:protein kinase binding"/>
    <property type="evidence" value="ECO:0007669"/>
    <property type="project" value="TreeGrafter"/>
</dbReference>
<accession>A0A813MXY3</accession>
<dbReference type="PANTHER" id="PTHR23119:SF51">
    <property type="entry name" value="DISKS LARGE 1 TUMOR SUPPRESSOR PROTEIN"/>
    <property type="match status" value="1"/>
</dbReference>
<dbReference type="Pfam" id="PF00595">
    <property type="entry name" value="PDZ"/>
    <property type="match status" value="1"/>
</dbReference>
<dbReference type="SUPFAM" id="SSF50156">
    <property type="entry name" value="PDZ domain-like"/>
    <property type="match status" value="1"/>
</dbReference>
<reference evidence="4" key="1">
    <citation type="submission" date="2021-02" db="EMBL/GenBank/DDBJ databases">
        <authorList>
            <person name="Nowell W R."/>
        </authorList>
    </citation>
    <scope>NUCLEOTIDE SEQUENCE</scope>
    <source>
        <strain evidence="4">Ploen Becks lab</strain>
    </source>
</reference>
<dbReference type="EMBL" id="CAJNOC010000219">
    <property type="protein sequence ID" value="CAF0728914.1"/>
    <property type="molecule type" value="Genomic_DNA"/>
</dbReference>
<dbReference type="GO" id="GO:0098609">
    <property type="term" value="P:cell-cell adhesion"/>
    <property type="evidence" value="ECO:0007669"/>
    <property type="project" value="TreeGrafter"/>
</dbReference>